<dbReference type="OrthoDB" id="5348086at2"/>
<evidence type="ECO:0000259" key="1">
    <source>
        <dbReference type="Pfam" id="PF05117"/>
    </source>
</evidence>
<gene>
    <name evidence="2" type="ORF">CP960_10745</name>
</gene>
<dbReference type="InterPro" id="IPR016097">
    <property type="entry name" value="DUF695"/>
</dbReference>
<protein>
    <recommendedName>
        <fullName evidence="1">DUF695 domain-containing protein</fullName>
    </recommendedName>
</protein>
<dbReference type="Proteomes" id="UP000233248">
    <property type="component" value="Unassembled WGS sequence"/>
</dbReference>
<evidence type="ECO:0000313" key="3">
    <source>
        <dbReference type="Proteomes" id="UP000233248"/>
    </source>
</evidence>
<reference evidence="2 3" key="1">
    <citation type="submission" date="2017-09" db="EMBL/GenBank/DDBJ databases">
        <title>Genomics of the genus Arcobacter.</title>
        <authorList>
            <person name="Perez-Cataluna A."/>
            <person name="Figueras M.J."/>
            <person name="Salas-Masso N."/>
        </authorList>
    </citation>
    <scope>NUCLEOTIDE SEQUENCE [LARGE SCALE GENOMIC DNA]</scope>
    <source>
        <strain evidence="2 3">DSM 18005</strain>
    </source>
</reference>
<accession>A0A2N1J0K4</accession>
<name>A0A2N1J0K4_9BACT</name>
<dbReference type="KEGG" id="ahs:AHALO_2675"/>
<evidence type="ECO:0000313" key="2">
    <source>
        <dbReference type="EMBL" id="PKI80093.1"/>
    </source>
</evidence>
<dbReference type="AlphaFoldDB" id="A0A2N1J0K4"/>
<organism evidence="2 3">
    <name type="scientific">Malaciobacter halophilus</name>
    <dbReference type="NCBI Taxonomy" id="197482"/>
    <lineage>
        <taxon>Bacteria</taxon>
        <taxon>Pseudomonadati</taxon>
        <taxon>Campylobacterota</taxon>
        <taxon>Epsilonproteobacteria</taxon>
        <taxon>Campylobacterales</taxon>
        <taxon>Arcobacteraceae</taxon>
        <taxon>Malaciobacter</taxon>
    </lineage>
</organism>
<dbReference type="EMBL" id="NXIF01000041">
    <property type="protein sequence ID" value="PKI80093.1"/>
    <property type="molecule type" value="Genomic_DNA"/>
</dbReference>
<comment type="caution">
    <text evidence="2">The sequence shown here is derived from an EMBL/GenBank/DDBJ whole genome shotgun (WGS) entry which is preliminary data.</text>
</comment>
<dbReference type="Pfam" id="PF05117">
    <property type="entry name" value="DUF695"/>
    <property type="match status" value="1"/>
</dbReference>
<proteinExistence type="predicted"/>
<keyword evidence="3" id="KW-1185">Reference proteome</keyword>
<sequence>MVNLDEHWKLKETKNINQMLRVREYLEPMQIISNKNLVVIIHKFHVADDIMFPDASCLAFFASFEQNHLKQLENEKKLLLVAVDIFEGEMKFYIYCDDTKQCIHDCISYLKSNPLYSIDFEIYNHDDFKTYKKLLLI</sequence>
<dbReference type="RefSeq" id="WP_101185487.1">
    <property type="nucleotide sequence ID" value="NZ_CP031218.1"/>
</dbReference>
<feature type="domain" description="DUF695" evidence="1">
    <location>
        <begin position="30"/>
        <end position="135"/>
    </location>
</feature>